<comment type="caution">
    <text evidence="6">The sequence shown here is derived from an EMBL/GenBank/DDBJ whole genome shotgun (WGS) entry which is preliminary data.</text>
</comment>
<evidence type="ECO:0000256" key="4">
    <source>
        <dbReference type="SAM" id="SignalP"/>
    </source>
</evidence>
<protein>
    <submittedName>
        <fullName evidence="6">Neutral/alkaline non-lysosomal ceramidase</fullName>
    </submittedName>
</protein>
<gene>
    <name evidence="6" type="ORF">Pla52o_36570</name>
</gene>
<dbReference type="Proteomes" id="UP000316304">
    <property type="component" value="Unassembled WGS sequence"/>
</dbReference>
<dbReference type="AlphaFoldDB" id="A0A5C6CDH0"/>
<feature type="signal peptide" evidence="4">
    <location>
        <begin position="1"/>
        <end position="24"/>
    </location>
</feature>
<dbReference type="InterPro" id="IPR006558">
    <property type="entry name" value="LamG-like"/>
</dbReference>
<evidence type="ECO:0000256" key="3">
    <source>
        <dbReference type="SAM" id="MobiDB-lite"/>
    </source>
</evidence>
<accession>A0A5C6CDH0</accession>
<evidence type="ECO:0000313" key="7">
    <source>
        <dbReference type="Proteomes" id="UP000316304"/>
    </source>
</evidence>
<organism evidence="6 7">
    <name type="scientific">Novipirellula galeiformis</name>
    <dbReference type="NCBI Taxonomy" id="2528004"/>
    <lineage>
        <taxon>Bacteria</taxon>
        <taxon>Pseudomonadati</taxon>
        <taxon>Planctomycetota</taxon>
        <taxon>Planctomycetia</taxon>
        <taxon>Pirellulales</taxon>
        <taxon>Pirellulaceae</taxon>
        <taxon>Novipirellula</taxon>
    </lineage>
</organism>
<keyword evidence="1 4" id="KW-0732">Signal</keyword>
<dbReference type="Gene3D" id="2.60.120.200">
    <property type="match status" value="1"/>
</dbReference>
<feature type="region of interest" description="Disordered" evidence="3">
    <location>
        <begin position="180"/>
        <end position="209"/>
    </location>
</feature>
<dbReference type="EMBL" id="SJPT01000006">
    <property type="protein sequence ID" value="TWU21471.1"/>
    <property type="molecule type" value="Genomic_DNA"/>
</dbReference>
<dbReference type="SUPFAM" id="SSF49899">
    <property type="entry name" value="Concanavalin A-like lectins/glucanases"/>
    <property type="match status" value="1"/>
</dbReference>
<proteinExistence type="predicted"/>
<dbReference type="RefSeq" id="WP_146595810.1">
    <property type="nucleotide sequence ID" value="NZ_SJPT01000006.1"/>
</dbReference>
<dbReference type="OrthoDB" id="9790058at2"/>
<feature type="chain" id="PRO_5022910102" evidence="4">
    <location>
        <begin position="25"/>
        <end position="708"/>
    </location>
</feature>
<name>A0A5C6CDH0_9BACT</name>
<dbReference type="SMART" id="SM00560">
    <property type="entry name" value="LamGL"/>
    <property type="match status" value="1"/>
</dbReference>
<dbReference type="InterPro" id="IPR031329">
    <property type="entry name" value="NEUT/ALK_ceramidase_N"/>
</dbReference>
<dbReference type="Pfam" id="PF13385">
    <property type="entry name" value="Laminin_G_3"/>
    <property type="match status" value="1"/>
</dbReference>
<sequence length="708" mass="77345" precursor="true">MFRFCLVTMVTLSSIPLLNSTALADLQVGAAIVNISPNEFPVIVNGNMTASSGQKIKTPVNARAIVISDGTESIAMVVVDSCMIPTMLLDDAKHRAAKRSKLKPDHIMISATHTHTAPSSMGLLGSDVDLAYVPLLREGIVEAIVAAESNLQPARVGWGTAQAPEFTALRRWIRRPDRVDTDPFGNPTIRANMHAGRNPDDVTGESGPEDPQLSLIAFESHAGVPIAVLSNFSMHYFGDSPISADYFGLFANGLQDYIKTKHPDAKNVVAAMSHGCSGDIWRRDYTQTDHSAYSTIESYTEGLLKIATETFDTIEFENADSIAMAESRLHLPYRVPDQQRLEWGQRIVESMEGRMPKTITEVYAREQVLLHELQSTDVVVQAIRIGEIAIATTPNETYALSGLKLKRQSPLEKTMVIELANGADGYIPPPEQHPLGGYNTFAARSAGLEAQAEPKIIAAGMRLLEEVSGKARRPHMQPQGPACTAMLEAAPLGYWRLDEMEAPVARDISGHQRDGIYEPGVVFFLAGPHSSAFTNDMDPNRSAHFAGGRMRSRISGLKDGYSVSMWFWNGMPVEARETAGWLFSRDHAHSITSAGEHLGVAGVGDHQGRLMFQQGTGNEPVFGTTPIERWTWNHLVLVREGSKVRVYLNGNEEAELQSDSLANLAGGVDSIFFGGRSDNDSNWEGRLDEIAIFDRALTADEMKPIAAK</sequence>
<evidence type="ECO:0000256" key="1">
    <source>
        <dbReference type="ARBA" id="ARBA00022729"/>
    </source>
</evidence>
<feature type="domain" description="LamG-like jellyroll fold" evidence="5">
    <location>
        <begin position="559"/>
        <end position="700"/>
    </location>
</feature>
<dbReference type="Pfam" id="PF04734">
    <property type="entry name" value="Ceramidase_alk"/>
    <property type="match status" value="1"/>
</dbReference>
<keyword evidence="7" id="KW-1185">Reference proteome</keyword>
<dbReference type="InterPro" id="IPR013320">
    <property type="entry name" value="ConA-like_dom_sf"/>
</dbReference>
<evidence type="ECO:0000259" key="5">
    <source>
        <dbReference type="SMART" id="SM00560"/>
    </source>
</evidence>
<evidence type="ECO:0000256" key="2">
    <source>
        <dbReference type="ARBA" id="ARBA00023157"/>
    </source>
</evidence>
<reference evidence="6 7" key="1">
    <citation type="submission" date="2019-02" db="EMBL/GenBank/DDBJ databases">
        <title>Deep-cultivation of Planctomycetes and their phenomic and genomic characterization uncovers novel biology.</title>
        <authorList>
            <person name="Wiegand S."/>
            <person name="Jogler M."/>
            <person name="Boedeker C."/>
            <person name="Pinto D."/>
            <person name="Vollmers J."/>
            <person name="Rivas-Marin E."/>
            <person name="Kohn T."/>
            <person name="Peeters S.H."/>
            <person name="Heuer A."/>
            <person name="Rast P."/>
            <person name="Oberbeckmann S."/>
            <person name="Bunk B."/>
            <person name="Jeske O."/>
            <person name="Meyerdierks A."/>
            <person name="Storesund J.E."/>
            <person name="Kallscheuer N."/>
            <person name="Luecker S."/>
            <person name="Lage O.M."/>
            <person name="Pohl T."/>
            <person name="Merkel B.J."/>
            <person name="Hornburger P."/>
            <person name="Mueller R.-W."/>
            <person name="Bruemmer F."/>
            <person name="Labrenz M."/>
            <person name="Spormann A.M."/>
            <person name="Op Den Camp H."/>
            <person name="Overmann J."/>
            <person name="Amann R."/>
            <person name="Jetten M.S.M."/>
            <person name="Mascher T."/>
            <person name="Medema M.H."/>
            <person name="Devos D.P."/>
            <person name="Kaster A.-K."/>
            <person name="Ovreas L."/>
            <person name="Rohde M."/>
            <person name="Galperin M.Y."/>
            <person name="Jogler C."/>
        </authorList>
    </citation>
    <scope>NUCLEOTIDE SEQUENCE [LARGE SCALE GENOMIC DNA]</scope>
    <source>
        <strain evidence="6 7">Pla52o</strain>
    </source>
</reference>
<keyword evidence="2" id="KW-1015">Disulfide bond</keyword>
<evidence type="ECO:0000313" key="6">
    <source>
        <dbReference type="EMBL" id="TWU21471.1"/>
    </source>
</evidence>